<keyword evidence="3" id="KW-0732">Signal</keyword>
<dbReference type="OrthoDB" id="448414at2759"/>
<keyword evidence="1" id="KW-0479">Metal-binding</keyword>
<dbReference type="SUPFAM" id="SSF57850">
    <property type="entry name" value="RING/U-box"/>
    <property type="match status" value="1"/>
</dbReference>
<feature type="region of interest" description="Disordered" evidence="2">
    <location>
        <begin position="286"/>
        <end position="305"/>
    </location>
</feature>
<evidence type="ECO:0000259" key="4">
    <source>
        <dbReference type="PROSITE" id="PS50089"/>
    </source>
</evidence>
<dbReference type="Proteomes" id="UP000604046">
    <property type="component" value="Unassembled WGS sequence"/>
</dbReference>
<feature type="domain" description="RING-type" evidence="4">
    <location>
        <begin position="711"/>
        <end position="758"/>
    </location>
</feature>
<reference evidence="5" key="1">
    <citation type="submission" date="2021-02" db="EMBL/GenBank/DDBJ databases">
        <authorList>
            <person name="Dougan E. K."/>
            <person name="Rhodes N."/>
            <person name="Thang M."/>
            <person name="Chan C."/>
        </authorList>
    </citation>
    <scope>NUCLEOTIDE SEQUENCE</scope>
</reference>
<feature type="region of interest" description="Disordered" evidence="2">
    <location>
        <begin position="170"/>
        <end position="192"/>
    </location>
</feature>
<protein>
    <recommendedName>
        <fullName evidence="4">RING-type domain-containing protein</fullName>
    </recommendedName>
</protein>
<dbReference type="AlphaFoldDB" id="A0A812MER3"/>
<feature type="compositionally biased region" description="Polar residues" evidence="2">
    <location>
        <begin position="225"/>
        <end position="247"/>
    </location>
</feature>
<evidence type="ECO:0000256" key="2">
    <source>
        <dbReference type="SAM" id="MobiDB-lite"/>
    </source>
</evidence>
<feature type="signal peptide" evidence="3">
    <location>
        <begin position="1"/>
        <end position="19"/>
    </location>
</feature>
<feature type="compositionally biased region" description="Polar residues" evidence="2">
    <location>
        <begin position="286"/>
        <end position="296"/>
    </location>
</feature>
<feature type="chain" id="PRO_5032606042" description="RING-type domain-containing protein" evidence="3">
    <location>
        <begin position="20"/>
        <end position="784"/>
    </location>
</feature>
<dbReference type="PROSITE" id="PS50089">
    <property type="entry name" value="ZF_RING_2"/>
    <property type="match status" value="1"/>
</dbReference>
<dbReference type="InterPro" id="IPR013083">
    <property type="entry name" value="Znf_RING/FYVE/PHD"/>
</dbReference>
<evidence type="ECO:0000256" key="1">
    <source>
        <dbReference type="PROSITE-ProRule" id="PRU00175"/>
    </source>
</evidence>
<keyword evidence="1" id="KW-0862">Zinc</keyword>
<feature type="compositionally biased region" description="Low complexity" evidence="2">
    <location>
        <begin position="174"/>
        <end position="192"/>
    </location>
</feature>
<dbReference type="Gene3D" id="3.30.40.10">
    <property type="entry name" value="Zinc/RING finger domain, C3HC4 (zinc finger)"/>
    <property type="match status" value="1"/>
</dbReference>
<gene>
    <name evidence="5" type="ORF">SNAT2548_LOCUS13940</name>
</gene>
<sequence length="784" mass="86698">MKTLQTLAVLDKVLVGAHALVLESSVDIQVFSVNKCADIVDKANISGRVTEESSVSACRKHAQSMETCGLLGEMLALAQMRDDFNKSSFCETMSSAHACSAAMEDFLSSDAVADLAFGHCLRSHRLTQAKTDTSADNYCQRFQGVLRAAVKASDSVDTLRECYMMELEQKSRKTSTTRAATKAQQIPPAQLQVQQPIPATQAQVQQQIPAAQLQVQQQMPVTQEGAKSQVQQPSPATQLQVQQQIPATQGGAKSQIPAAQLQAQQQIPATQVQQQIPAAELQVHQQIPATQEGAKSQAQQQTPATQIQVQQHIPVLQGVKRQAQQMQSAAQVQAKTKAVGAVWRGNLSTEIAAQAASAMAVQEKECAKTSSTMAERMIELEEMQKAAREQRKQRLAKMKAADAMQGSQPRLGACSSPTQALAVREEELREVFAELSAHWGRCVGLYVHGSTIFFNKEPKDLDLLAIVDDAKQRIVSGSKEAQFIIGRCEVSVYEREFWLKRLEAMDLTMLTCVSTPKHFVPMEIDDDRVRSLRIPFDVLEESLASYAEYTWVKAHRKMDGFKDRYAAGKNCYFAFRILSFGCQLIDHGWIPDLTAANGKYEVMQMVFDAFAVQPGEWDLVEALFGHLFRAELEHFTRKVAMARNGEEVTEALQQPESTWLCALCGETARPLCWSQVCCATARDGALRHRTLPGLRRLKLFQTSTAGAKYRCELSAKGVVDNGVQMANCEHRFHQHCIVKAIRRTVRSKKGGALCPVCSAKLRVNVNKQRAFGLWATRPTETEGL</sequence>
<evidence type="ECO:0000313" key="6">
    <source>
        <dbReference type="Proteomes" id="UP000604046"/>
    </source>
</evidence>
<feature type="region of interest" description="Disordered" evidence="2">
    <location>
        <begin position="224"/>
        <end position="252"/>
    </location>
</feature>
<evidence type="ECO:0000256" key="3">
    <source>
        <dbReference type="SAM" id="SignalP"/>
    </source>
</evidence>
<proteinExistence type="predicted"/>
<name>A0A812MER3_9DINO</name>
<organism evidence="5 6">
    <name type="scientific">Symbiodinium natans</name>
    <dbReference type="NCBI Taxonomy" id="878477"/>
    <lineage>
        <taxon>Eukaryota</taxon>
        <taxon>Sar</taxon>
        <taxon>Alveolata</taxon>
        <taxon>Dinophyceae</taxon>
        <taxon>Suessiales</taxon>
        <taxon>Symbiodiniaceae</taxon>
        <taxon>Symbiodinium</taxon>
    </lineage>
</organism>
<dbReference type="GO" id="GO:0008270">
    <property type="term" value="F:zinc ion binding"/>
    <property type="evidence" value="ECO:0007669"/>
    <property type="project" value="UniProtKB-KW"/>
</dbReference>
<dbReference type="InterPro" id="IPR001841">
    <property type="entry name" value="Znf_RING"/>
</dbReference>
<comment type="caution">
    <text evidence="5">The sequence shown here is derived from an EMBL/GenBank/DDBJ whole genome shotgun (WGS) entry which is preliminary data.</text>
</comment>
<accession>A0A812MER3</accession>
<dbReference type="EMBL" id="CAJNDS010001546">
    <property type="protein sequence ID" value="CAE7264568.1"/>
    <property type="molecule type" value="Genomic_DNA"/>
</dbReference>
<evidence type="ECO:0000313" key="5">
    <source>
        <dbReference type="EMBL" id="CAE7264568.1"/>
    </source>
</evidence>
<keyword evidence="1" id="KW-0863">Zinc-finger</keyword>
<keyword evidence="6" id="KW-1185">Reference proteome</keyword>